<dbReference type="InterPro" id="IPR032807">
    <property type="entry name" value="GNVR"/>
</dbReference>
<dbReference type="Pfam" id="PF13614">
    <property type="entry name" value="AAA_31"/>
    <property type="match status" value="1"/>
</dbReference>
<dbReference type="InterPro" id="IPR050445">
    <property type="entry name" value="Bact_polysacc_biosynth/exp"/>
</dbReference>
<evidence type="ECO:0000256" key="7">
    <source>
        <dbReference type="ARBA" id="ARBA00022679"/>
    </source>
</evidence>
<dbReference type="Pfam" id="PF13807">
    <property type="entry name" value="GNVR"/>
    <property type="match status" value="1"/>
</dbReference>
<evidence type="ECO:0000259" key="19">
    <source>
        <dbReference type="Pfam" id="PF13807"/>
    </source>
</evidence>
<evidence type="ECO:0000256" key="13">
    <source>
        <dbReference type="ARBA" id="ARBA00023136"/>
    </source>
</evidence>
<evidence type="ECO:0000256" key="9">
    <source>
        <dbReference type="ARBA" id="ARBA00022741"/>
    </source>
</evidence>
<keyword evidence="8 16" id="KW-0812">Transmembrane</keyword>
<evidence type="ECO:0000313" key="21">
    <source>
        <dbReference type="Proteomes" id="UP000422221"/>
    </source>
</evidence>
<evidence type="ECO:0000256" key="5">
    <source>
        <dbReference type="ARBA" id="ARBA00022475"/>
    </source>
</evidence>
<keyword evidence="14" id="KW-0829">Tyrosine-protein kinase</keyword>
<keyword evidence="6" id="KW-0997">Cell inner membrane</keyword>
<feature type="domain" description="AAA" evidence="18">
    <location>
        <begin position="588"/>
        <end position="718"/>
    </location>
</feature>
<dbReference type="InterPro" id="IPR005702">
    <property type="entry name" value="Wzc-like_C"/>
</dbReference>
<accession>A0A7J4XD31</accession>
<protein>
    <recommendedName>
        <fullName evidence="4">non-specific protein-tyrosine kinase</fullName>
        <ecNumber evidence="4">2.7.10.2</ecNumber>
    </recommendedName>
</protein>
<keyword evidence="10 20" id="KW-0418">Kinase</keyword>
<dbReference type="PANTHER" id="PTHR32309">
    <property type="entry name" value="TYROSINE-PROTEIN KINASE"/>
    <property type="match status" value="1"/>
</dbReference>
<dbReference type="Pfam" id="PF02706">
    <property type="entry name" value="Wzz"/>
    <property type="match status" value="1"/>
</dbReference>
<dbReference type="Gene3D" id="3.40.50.300">
    <property type="entry name" value="P-loop containing nucleotide triphosphate hydrolases"/>
    <property type="match status" value="1"/>
</dbReference>
<evidence type="ECO:0000256" key="16">
    <source>
        <dbReference type="SAM" id="Phobius"/>
    </source>
</evidence>
<dbReference type="GO" id="GO:0004715">
    <property type="term" value="F:non-membrane spanning protein tyrosine kinase activity"/>
    <property type="evidence" value="ECO:0007669"/>
    <property type="project" value="UniProtKB-EC"/>
</dbReference>
<dbReference type="GO" id="GO:0005524">
    <property type="term" value="F:ATP binding"/>
    <property type="evidence" value="ECO:0007669"/>
    <property type="project" value="UniProtKB-KW"/>
</dbReference>
<dbReference type="GO" id="GO:0042802">
    <property type="term" value="F:identical protein binding"/>
    <property type="evidence" value="ECO:0007669"/>
    <property type="project" value="UniProtKB-ARBA"/>
</dbReference>
<proteinExistence type="inferred from homology"/>
<evidence type="ECO:0000256" key="1">
    <source>
        <dbReference type="ARBA" id="ARBA00004429"/>
    </source>
</evidence>
<comment type="subcellular location">
    <subcellularLocation>
        <location evidence="1">Cell inner membrane</location>
        <topology evidence="1">Multi-pass membrane protein</topology>
    </subcellularLocation>
</comment>
<dbReference type="CDD" id="cd05387">
    <property type="entry name" value="BY-kinase"/>
    <property type="match status" value="1"/>
</dbReference>
<evidence type="ECO:0000256" key="6">
    <source>
        <dbReference type="ARBA" id="ARBA00022519"/>
    </source>
</evidence>
<dbReference type="InterPro" id="IPR003856">
    <property type="entry name" value="LPS_length_determ_N"/>
</dbReference>
<feature type="transmembrane region" description="Helical" evidence="16">
    <location>
        <begin position="26"/>
        <end position="48"/>
    </location>
</feature>
<dbReference type="NCBIfam" id="TIGR01007">
    <property type="entry name" value="eps_fam"/>
    <property type="match status" value="1"/>
</dbReference>
<dbReference type="EC" id="2.7.10.2" evidence="4"/>
<keyword evidence="9" id="KW-0547">Nucleotide-binding</keyword>
<keyword evidence="12 16" id="KW-1133">Transmembrane helix</keyword>
<keyword evidence="13 16" id="KW-0472">Membrane</keyword>
<dbReference type="PANTHER" id="PTHR32309:SF13">
    <property type="entry name" value="FERRIC ENTEROBACTIN TRANSPORT PROTEIN FEPE"/>
    <property type="match status" value="1"/>
</dbReference>
<name>A0A7J4XD31_9BACE</name>
<keyword evidence="5" id="KW-1003">Cell membrane</keyword>
<evidence type="ECO:0000259" key="17">
    <source>
        <dbReference type="Pfam" id="PF02706"/>
    </source>
</evidence>
<evidence type="ECO:0000259" key="18">
    <source>
        <dbReference type="Pfam" id="PF13614"/>
    </source>
</evidence>
<organism evidence="20 21">
    <name type="scientific">Bacteroides salyersiae</name>
    <dbReference type="NCBI Taxonomy" id="291644"/>
    <lineage>
        <taxon>Bacteria</taxon>
        <taxon>Pseudomonadati</taxon>
        <taxon>Bacteroidota</taxon>
        <taxon>Bacteroidia</taxon>
        <taxon>Bacteroidales</taxon>
        <taxon>Bacteroidaceae</taxon>
        <taxon>Bacteroides</taxon>
    </lineage>
</organism>
<dbReference type="InterPro" id="IPR027417">
    <property type="entry name" value="P-loop_NTPase"/>
</dbReference>
<evidence type="ECO:0000256" key="14">
    <source>
        <dbReference type="ARBA" id="ARBA00023137"/>
    </source>
</evidence>
<feature type="domain" description="Tyrosine-protein kinase G-rich" evidence="19">
    <location>
        <begin position="439"/>
        <end position="515"/>
    </location>
</feature>
<reference evidence="20 21" key="1">
    <citation type="journal article" date="2019" name="Nat. Med.">
        <title>A library of human gut bacterial isolates paired with longitudinal multiomics data enables mechanistic microbiome research.</title>
        <authorList>
            <person name="Poyet M."/>
            <person name="Groussin M."/>
            <person name="Gibbons S.M."/>
            <person name="Avila-Pacheco J."/>
            <person name="Jiang X."/>
            <person name="Kearney S.M."/>
            <person name="Perrotta A.R."/>
            <person name="Berdy B."/>
            <person name="Zhao S."/>
            <person name="Lieberman T.D."/>
            <person name="Swanson P.K."/>
            <person name="Smith M."/>
            <person name="Roesemann S."/>
            <person name="Alexander J.E."/>
            <person name="Rich S.A."/>
            <person name="Livny J."/>
            <person name="Vlamakis H."/>
            <person name="Clish C."/>
            <person name="Bullock K."/>
            <person name="Deik A."/>
            <person name="Scott J."/>
            <person name="Pierce K.A."/>
            <person name="Xavier R.J."/>
            <person name="Alm E.J."/>
        </authorList>
    </citation>
    <scope>NUCLEOTIDE SEQUENCE [LARGE SCALE GENOMIC DNA]</scope>
    <source>
        <strain evidence="20 21">BIOML-A10</strain>
    </source>
</reference>
<dbReference type="FunFam" id="3.40.50.300:FF:000527">
    <property type="entry name" value="Tyrosine-protein kinase etk"/>
    <property type="match status" value="1"/>
</dbReference>
<evidence type="ECO:0000256" key="2">
    <source>
        <dbReference type="ARBA" id="ARBA00007316"/>
    </source>
</evidence>
<evidence type="ECO:0000256" key="12">
    <source>
        <dbReference type="ARBA" id="ARBA00022989"/>
    </source>
</evidence>
<dbReference type="Proteomes" id="UP000422221">
    <property type="component" value="Unassembled WGS sequence"/>
</dbReference>
<dbReference type="RefSeq" id="WP_130059814.1">
    <property type="nucleotide sequence ID" value="NZ_JADNPJ010000028.1"/>
</dbReference>
<evidence type="ECO:0000256" key="15">
    <source>
        <dbReference type="ARBA" id="ARBA00051245"/>
    </source>
</evidence>
<evidence type="ECO:0000256" key="4">
    <source>
        <dbReference type="ARBA" id="ARBA00011903"/>
    </source>
</evidence>
<sequence length="800" mass="89654">MKEFIPEDTFEETDNKNELRNLLFNYFIYWKWFILSVVLCWAGAWFYLRYATPVYNVSATVMIKDDKKGSRANEILALEDMGFLSSSGSIENEMEILRSKSLIKQAVTALKIYATYTTKGHIGSRDLYTDSPIAVEMSATDLNKLKTGFNFEVVLQPDSTLDISGNIGGEEIAAHVQQLPILLDTPAGRLTLSLRPNTKPIFDETIYITITPPLQMAKAYLAALSIAGTSNTTSIANINIQTTNKQRGEDFVNKLIEVYNLDANNDKKLIATKTAEFIDERIVIINRELGSTEAELENFKRSAGLTSISDANTFVQESSEYEKKRMDIGTQLNLMEYLRDYIDNRANQDAVIPSNVGVNDVSLSALINKYNEMILERNRLLRTSSESNPVIIRKNSDLSAMRANIRSAINSVYKGLLISKEDIDRQASKYSNRIDQAPTQERALTGIARQQEIKAGLYMMLLQKREENSIALAATADNAKIIDAATANDHPIAPNYSLVRMIAIVIGLLIPIVAITLVNFFRFRIEGHADVEKLTRIPILCDVPTDYQSEKNGSTIVVKENENNMMSEVFRSMRTNLQFILGKKENNVILITSTISGEGKTFVSCNLSVSLALLGKRVVIVGLDIRKPKLAEYFGLEQKHLKGITSFLTDDSIDLHSLLLPTQASSNLQILPSGSVPPNPAELLARPSLDKAITQLSQEFDYVILDTAPVGMVTDTLIMSRVANATVYVCRADYSYKSDFGLINELKKENKLPEMAIVINGIDMKKKKHSYYYGYGNKYGYGKRYGYGYEYGEKQKEKRK</sequence>
<feature type="transmembrane region" description="Helical" evidence="16">
    <location>
        <begin position="498"/>
        <end position="521"/>
    </location>
</feature>
<dbReference type="InterPro" id="IPR025669">
    <property type="entry name" value="AAA_dom"/>
</dbReference>
<comment type="catalytic activity">
    <reaction evidence="15">
        <text>L-tyrosyl-[protein] + ATP = O-phospho-L-tyrosyl-[protein] + ADP + H(+)</text>
        <dbReference type="Rhea" id="RHEA:10596"/>
        <dbReference type="Rhea" id="RHEA-COMP:10136"/>
        <dbReference type="Rhea" id="RHEA-COMP:20101"/>
        <dbReference type="ChEBI" id="CHEBI:15378"/>
        <dbReference type="ChEBI" id="CHEBI:30616"/>
        <dbReference type="ChEBI" id="CHEBI:46858"/>
        <dbReference type="ChEBI" id="CHEBI:61978"/>
        <dbReference type="ChEBI" id="CHEBI:456216"/>
        <dbReference type="EC" id="2.7.10.2"/>
    </reaction>
</comment>
<comment type="caution">
    <text evidence="20">The sequence shown here is derived from an EMBL/GenBank/DDBJ whole genome shotgun (WGS) entry which is preliminary data.</text>
</comment>
<evidence type="ECO:0000256" key="10">
    <source>
        <dbReference type="ARBA" id="ARBA00022777"/>
    </source>
</evidence>
<evidence type="ECO:0000256" key="11">
    <source>
        <dbReference type="ARBA" id="ARBA00022840"/>
    </source>
</evidence>
<evidence type="ECO:0000256" key="8">
    <source>
        <dbReference type="ARBA" id="ARBA00022692"/>
    </source>
</evidence>
<evidence type="ECO:0000256" key="3">
    <source>
        <dbReference type="ARBA" id="ARBA00008883"/>
    </source>
</evidence>
<dbReference type="EMBL" id="VWMK01000032">
    <property type="protein sequence ID" value="KAA3757554.1"/>
    <property type="molecule type" value="Genomic_DNA"/>
</dbReference>
<keyword evidence="11" id="KW-0067">ATP-binding</keyword>
<evidence type="ECO:0000313" key="20">
    <source>
        <dbReference type="EMBL" id="KAA3757554.1"/>
    </source>
</evidence>
<keyword evidence="7 20" id="KW-0808">Transferase</keyword>
<comment type="similarity">
    <text evidence="3">Belongs to the etk/wzc family.</text>
</comment>
<gene>
    <name evidence="20" type="ORF">F3F73_21870</name>
</gene>
<dbReference type="AlphaFoldDB" id="A0A7J4XD31"/>
<feature type="domain" description="Polysaccharide chain length determinant N-terminal" evidence="17">
    <location>
        <begin position="19"/>
        <end position="109"/>
    </location>
</feature>
<dbReference type="SUPFAM" id="SSF52540">
    <property type="entry name" value="P-loop containing nucleoside triphosphate hydrolases"/>
    <property type="match status" value="1"/>
</dbReference>
<dbReference type="GO" id="GO:0005886">
    <property type="term" value="C:plasma membrane"/>
    <property type="evidence" value="ECO:0007669"/>
    <property type="project" value="UniProtKB-SubCell"/>
</dbReference>
<comment type="similarity">
    <text evidence="2">Belongs to the CpsD/CapB family.</text>
</comment>